<dbReference type="AlphaFoldDB" id="A0A2T4U4J4"/>
<dbReference type="OrthoDB" id="2939251at2"/>
<protein>
    <submittedName>
        <fullName evidence="1">Uncharacterized protein</fullName>
    </submittedName>
</protein>
<evidence type="ECO:0000313" key="2">
    <source>
        <dbReference type="Proteomes" id="UP000240509"/>
    </source>
</evidence>
<dbReference type="RefSeq" id="WP_107585433.1">
    <property type="nucleotide sequence ID" value="NZ_PZJJ01000020.1"/>
</dbReference>
<proteinExistence type="predicted"/>
<dbReference type="EMBL" id="PZJJ01000020">
    <property type="protein sequence ID" value="PTL38326.1"/>
    <property type="molecule type" value="Genomic_DNA"/>
</dbReference>
<gene>
    <name evidence="1" type="ORF">C6Y45_11820</name>
</gene>
<name>A0A2T4U4J4_9BACI</name>
<evidence type="ECO:0000313" key="1">
    <source>
        <dbReference type="EMBL" id="PTL38326.1"/>
    </source>
</evidence>
<sequence>MQTNKRKYLLLVIFLAVTFLMAAAFSYSGYSKSVQDCRDSGGTVTEDQLGFLAVTWSVSCEE</sequence>
<accession>A0A2T4U4J4</accession>
<comment type="caution">
    <text evidence="1">The sequence shown here is derived from an EMBL/GenBank/DDBJ whole genome shotgun (WGS) entry which is preliminary data.</text>
</comment>
<dbReference type="Proteomes" id="UP000240509">
    <property type="component" value="Unassembled WGS sequence"/>
</dbReference>
<keyword evidence="2" id="KW-1185">Reference proteome</keyword>
<organism evidence="1 2">
    <name type="scientific">Alkalicoccus saliphilus</name>
    <dbReference type="NCBI Taxonomy" id="200989"/>
    <lineage>
        <taxon>Bacteria</taxon>
        <taxon>Bacillati</taxon>
        <taxon>Bacillota</taxon>
        <taxon>Bacilli</taxon>
        <taxon>Bacillales</taxon>
        <taxon>Bacillaceae</taxon>
        <taxon>Alkalicoccus</taxon>
    </lineage>
</organism>
<reference evidence="1 2" key="1">
    <citation type="submission" date="2018-03" db="EMBL/GenBank/DDBJ databases">
        <title>Alkalicoccus saliphilus sp. nov., isolated from a mineral pool.</title>
        <authorList>
            <person name="Zhao B."/>
        </authorList>
    </citation>
    <scope>NUCLEOTIDE SEQUENCE [LARGE SCALE GENOMIC DNA]</scope>
    <source>
        <strain evidence="1 2">6AG</strain>
    </source>
</reference>